<dbReference type="AlphaFoldDB" id="A0A6H0KNV3"/>
<dbReference type="GO" id="GO:0016747">
    <property type="term" value="F:acyltransferase activity, transferring groups other than amino-acyl groups"/>
    <property type="evidence" value="ECO:0007669"/>
    <property type="project" value="InterPro"/>
</dbReference>
<feature type="transmembrane region" description="Helical" evidence="1">
    <location>
        <begin position="291"/>
        <end position="313"/>
    </location>
</feature>
<keyword evidence="3" id="KW-0012">Acyltransferase</keyword>
<sequence length="329" mass="39271">MAHVKKKRIEYIDYLRGLTVMWVVWYHAKHPDFVDYSFRIPLFYFISGIFFKLYDIPVFLKKKINQIVIPFIFFYLLYYLFYLFLNYCKYKDLYVINYAVIGDLFNPYVGTESFTINPPLWFLCGLINLQLLLYVFRKYISNVFCLLLIASIISLLGMFVIQDVPTYFMFGRCLRYFIYYVIGFVVGKTLLEYINERKHEILLLLLSVSVFLLGVFAKSFLAKEWELELFDMINIFSLIFIMIVLMKNMYKYKIMYIFKFFGMNSIIVLGFHEIIQTCIKIIINWNLGETTIFGGALETIMTLVLLYPCIIIMNKHIPMFVAKKEFCKI</sequence>
<dbReference type="Proteomes" id="UP000501780">
    <property type="component" value="Chromosome"/>
</dbReference>
<feature type="transmembrane region" description="Helical" evidence="1">
    <location>
        <begin position="143"/>
        <end position="161"/>
    </location>
</feature>
<keyword evidence="3" id="KW-0808">Transferase</keyword>
<evidence type="ECO:0000313" key="4">
    <source>
        <dbReference type="Proteomes" id="UP000501780"/>
    </source>
</evidence>
<keyword evidence="4" id="KW-1185">Reference proteome</keyword>
<keyword evidence="1" id="KW-1133">Transmembrane helix</keyword>
<feature type="transmembrane region" description="Helical" evidence="1">
    <location>
        <begin position="176"/>
        <end position="194"/>
    </location>
</feature>
<name>A0A6H0KNV3_9BACE</name>
<dbReference type="PANTHER" id="PTHR37312:SF1">
    <property type="entry name" value="MEMBRANE-BOUND ACYLTRANSFERASE YKRP-RELATED"/>
    <property type="match status" value="1"/>
</dbReference>
<feature type="domain" description="Acyltransferase 3" evidence="2">
    <location>
        <begin position="10"/>
        <end position="303"/>
    </location>
</feature>
<dbReference type="KEGG" id="bfc:BacF7301_13765"/>
<feature type="transmembrane region" description="Helical" evidence="1">
    <location>
        <begin position="40"/>
        <end position="60"/>
    </location>
</feature>
<reference evidence="3 4" key="1">
    <citation type="submission" date="2020-03" db="EMBL/GenBank/DDBJ databases">
        <title>Genomic analysis of Bacteroides faecium CBA7301.</title>
        <authorList>
            <person name="Kim J."/>
            <person name="Roh S.W."/>
        </authorList>
    </citation>
    <scope>NUCLEOTIDE SEQUENCE [LARGE SCALE GENOMIC DNA]</scope>
    <source>
        <strain evidence="3 4">CBA7301</strain>
    </source>
</reference>
<feature type="transmembrane region" description="Helical" evidence="1">
    <location>
        <begin position="201"/>
        <end position="221"/>
    </location>
</feature>
<dbReference type="RefSeq" id="WP_167963670.1">
    <property type="nucleotide sequence ID" value="NZ_CP050831.1"/>
</dbReference>
<keyword evidence="1" id="KW-0472">Membrane</keyword>
<gene>
    <name evidence="3" type="ORF">BacF7301_13765</name>
</gene>
<feature type="transmembrane region" description="Helical" evidence="1">
    <location>
        <begin position="119"/>
        <end position="136"/>
    </location>
</feature>
<feature type="transmembrane region" description="Helical" evidence="1">
    <location>
        <begin position="67"/>
        <end position="85"/>
    </location>
</feature>
<feature type="transmembrane region" description="Helical" evidence="1">
    <location>
        <begin position="12"/>
        <end position="28"/>
    </location>
</feature>
<accession>A0A6H0KNV3</accession>
<evidence type="ECO:0000259" key="2">
    <source>
        <dbReference type="Pfam" id="PF01757"/>
    </source>
</evidence>
<dbReference type="PANTHER" id="PTHR37312">
    <property type="entry name" value="MEMBRANE-BOUND ACYLTRANSFERASE YKRP-RELATED"/>
    <property type="match status" value="1"/>
</dbReference>
<organism evidence="3 4">
    <name type="scientific">Bacteroides faecium</name>
    <dbReference type="NCBI Taxonomy" id="2715212"/>
    <lineage>
        <taxon>Bacteria</taxon>
        <taxon>Pseudomonadati</taxon>
        <taxon>Bacteroidota</taxon>
        <taxon>Bacteroidia</taxon>
        <taxon>Bacteroidales</taxon>
        <taxon>Bacteroidaceae</taxon>
        <taxon>Bacteroides</taxon>
    </lineage>
</organism>
<feature type="transmembrane region" description="Helical" evidence="1">
    <location>
        <begin position="227"/>
        <end position="245"/>
    </location>
</feature>
<keyword evidence="1" id="KW-0812">Transmembrane</keyword>
<dbReference type="InterPro" id="IPR052734">
    <property type="entry name" value="Nod_factor_acetyltransferase"/>
</dbReference>
<proteinExistence type="predicted"/>
<evidence type="ECO:0000313" key="3">
    <source>
        <dbReference type="EMBL" id="QIU95144.1"/>
    </source>
</evidence>
<protein>
    <submittedName>
        <fullName evidence="3">Acyltransferase</fullName>
    </submittedName>
</protein>
<dbReference type="EMBL" id="CP050831">
    <property type="protein sequence ID" value="QIU95144.1"/>
    <property type="molecule type" value="Genomic_DNA"/>
</dbReference>
<dbReference type="Pfam" id="PF01757">
    <property type="entry name" value="Acyl_transf_3"/>
    <property type="match status" value="1"/>
</dbReference>
<dbReference type="InterPro" id="IPR002656">
    <property type="entry name" value="Acyl_transf_3_dom"/>
</dbReference>
<evidence type="ECO:0000256" key="1">
    <source>
        <dbReference type="SAM" id="Phobius"/>
    </source>
</evidence>